<feature type="region of interest" description="Disordered" evidence="1">
    <location>
        <begin position="1627"/>
        <end position="2033"/>
    </location>
</feature>
<feature type="compositionally biased region" description="Polar residues" evidence="1">
    <location>
        <begin position="3340"/>
        <end position="3358"/>
    </location>
</feature>
<feature type="region of interest" description="Disordered" evidence="1">
    <location>
        <begin position="1"/>
        <end position="67"/>
    </location>
</feature>
<accession>A0A4Z1EXG9</accession>
<feature type="compositionally biased region" description="Basic and acidic residues" evidence="1">
    <location>
        <begin position="3226"/>
        <end position="3248"/>
    </location>
</feature>
<feature type="compositionally biased region" description="Polar residues" evidence="1">
    <location>
        <begin position="3186"/>
        <end position="3195"/>
    </location>
</feature>
<feature type="compositionally biased region" description="Low complexity" evidence="1">
    <location>
        <begin position="3385"/>
        <end position="3402"/>
    </location>
</feature>
<feature type="region of interest" description="Disordered" evidence="1">
    <location>
        <begin position="163"/>
        <end position="195"/>
    </location>
</feature>
<feature type="region of interest" description="Disordered" evidence="1">
    <location>
        <begin position="1352"/>
        <end position="1378"/>
    </location>
</feature>
<feature type="region of interest" description="Disordered" evidence="1">
    <location>
        <begin position="2932"/>
        <end position="3091"/>
    </location>
</feature>
<feature type="region of interest" description="Disordered" evidence="1">
    <location>
        <begin position="2602"/>
        <end position="2624"/>
    </location>
</feature>
<feature type="compositionally biased region" description="Basic and acidic residues" evidence="1">
    <location>
        <begin position="2989"/>
        <end position="3013"/>
    </location>
</feature>
<feature type="compositionally biased region" description="Polar residues" evidence="1">
    <location>
        <begin position="3372"/>
        <end position="3383"/>
    </location>
</feature>
<reference evidence="2 3" key="1">
    <citation type="submission" date="2017-12" db="EMBL/GenBank/DDBJ databases">
        <title>Comparative genomics of Botrytis spp.</title>
        <authorList>
            <person name="Valero-Jimenez C.A."/>
            <person name="Tapia P."/>
            <person name="Veloso J."/>
            <person name="Silva-Moreno E."/>
            <person name="Staats M."/>
            <person name="Valdes J.H."/>
            <person name="Van Kan J.A.L."/>
        </authorList>
    </citation>
    <scope>NUCLEOTIDE SEQUENCE [LARGE SCALE GENOMIC DNA]</scope>
    <source>
        <strain evidence="2 3">Bt9001</strain>
    </source>
</reference>
<feature type="compositionally biased region" description="Acidic residues" evidence="1">
    <location>
        <begin position="3142"/>
        <end position="3153"/>
    </location>
</feature>
<feature type="region of interest" description="Disordered" evidence="1">
    <location>
        <begin position="3640"/>
        <end position="3715"/>
    </location>
</feature>
<feature type="compositionally biased region" description="Acidic residues" evidence="1">
    <location>
        <begin position="2338"/>
        <end position="2350"/>
    </location>
</feature>
<feature type="compositionally biased region" description="Basic and acidic residues" evidence="1">
    <location>
        <begin position="2224"/>
        <end position="2240"/>
    </location>
</feature>
<sequence length="3715" mass="404407">MPVNLQPSAGNSGSLRKEKSRGEGTRRMPTNSRPPLSHRIRASFEGKKSQDSTSPKNASFSGGSPTDPELLRRIIDEAISGDVFQAGLASHIAKLLKPEIKTALDTIEPVVNAVLQHELLLKRTNNSVDHVLLKLESMADEEGTTTPGQARLSIHGALTSHPIADEGPLPITDNSASGTGTPVSTSNQDSRPLFNRGLTYTAGKLTEISDSLDLNNHKLGKVVEGIAEINNLLASNERLDSLKESSDKNDTKTSVIQTQIDQLQENVRVVITRIGPDLGIKVKAINDHLTGETPIPETRAVASNGSGGDVELLQAISSKLEALKDSLETGTSSHNDNLGLLKEQINALQSTLDAQKEILGEIKEADNSTEILAGIHKSNEAHEAHATILGELKERNTQPVDQSTQPAPTLADAETLQTILIEVQKSNEEHGKHTAALESMKELDTSAAILAEVQKSNDSHVLHAAALESLKSITPPPEQSTAIDLGPFETKMDSLIEASTAILTEVQKSNESHVSHAAALESIKALPTPPSESPTASASVDLRGLEKDIGTVIEKLDMHAAILEEIKTKEVSGSGGIDASAFDSHFGSITTSLEAHAAVLDEIKSRDSAPADFSPIISVLEAHTATLEDIKSRAAGGEPDFSPITTLLESHTAALEDIKSRDLKPADNGPIISMLETHAATLEEIKSKDTGASPDFSPITTLLEAHTATLDEIKARDTANSIDLNPVTALLEAHTAALDEIKLRDLAPTDFSPITTLLEAHTVSLDEIKAKDLPSIDFSPITTLLESHTSSLDEIKSKDPAPTDFSPITTLLEAHTITLEDIKAKDTTNSVDLSPITSTLDAHRAVLDEIVSKDAHSSGVPAAINMDTFDTHFGSITGILAAHTAALDEIKSRDGPSNASTPAENTIEILVKHFGSITTMLESHTAALEEIKAKEFTPTTGQTELNTAAFDGHFSSLTRMLDSHTEALDEIKSKNNDSAPPSISRDNVGIDSFEPHITAIKSALDAHMGILQEMKSEALAKNDMDAMVVDNLLEPHIIAIKSTLTAHTEILDELKSNITTNTAHSPEIADDSLPKILNTLNRHTNLLTEIKNADVSDEILTALHELQEGNSAAFNTLKESDVSDEILTALHTCNDSQEKLDRSLLDLQTAVNASISSEQNRNKSIDPEEAVQAPIATVDLSGLETQISAVIATLEGQNVVLGEIKDTTNAVMEAHGLHTTTLSEIKDATSASNDSHATHAALLGEIRDAANASNESHGTHTSTLGVIRDAAASLSTTHATQIATLVDLKHAINASNESHNTHTSTLAEIRDAATNSNDAILTHTATLSELKEAINASNDSHTSHAAALEDLKSMHSTQSSSSPDAASEPTSPPILDTSALDTQLTTIITSLETQNSTLGEMKDAHASHTTTLSEIKDATTASNESHTSLATVLSEIKDAHSSHTTVLTEIKDGTTASNDSHTLHTTILNEIKEATAASNESHTSHTTVLSEIKEAIAPIHGIDEVISTHTGLLEDLKEDTGSQYNGLTSNIDGLRKLVDESSNKHEGSLLKHGDLIKEHGDLVKENHDGLKGAIAGLALGGIAGVGVMKAMDEMADKDGEERRNADKITQAEELKVIEVESLVLEPESPVVEDAAPESAEHNPEPPVDEEIVPGPEAQLKPEFPTDNERTVSEETLVEPELEPEVTLVDPEKPIDIDEGPDPTPVDQELEPENVEKEVQTEEPTSIEAEPPTLEAIVEEPIQTEGVPEPTTMGTTEDTTAIESQHTGEDLSGEETLPKEEPEPVANSEDSSGLNQELELSASNDNEEPESLEKEVEVDGVTPNSVEQSDLSQNTLEDEAPQVLDTEKEPIPEDGDVAEPSKDESDPEGALAVEKIPSEEETVAVEGSEEEAFGESERAEIQQNEDLGDDDSKFTEETTPVAVEEEQPTKDIVADNAVEDASPREEVLETVEDKPVDKSILQESDENLTADLQQTTPAEEEEKLSEIKESSEPGLEDTPIETPAPEVFIDTPPAHSEDTSPLEENEPVPESEQVNVFVPTDLPVEIEETPVYTDHDVEALTQAPEASDEAPADSLEISTESEVIEPSKEEQTVDEQGEVEKLAEEHPVDSNEVNLEEGYLESKDENLPIEDAESAVDTLKEDKSSESAVDIEIPLLDSNDMNEVPAEIDTKDLEIEVVEPNNDETPDQAEENVECSHDQSSSDDPIETEVPVSDMNDQDEEPVEIEVKDLEPEDGEPHSGEVFEQALGDLPQAVQEENDSEPVVETEKSVPDSNSLDQHPIESEQESMEIPATENATEDVSSESTEAVEPPHEEGIPQLPAETEEKTTELNTQDGPPIDTEEAPEEHENLEDFAPSVDDGEKTLEPESQESGSEHTPLETEETPIEVSQEQSPDSIIETEIPAIESNDQSQIPVESEEKHVEPPANEQEAAGMDSEKLQAGDEAQITEISPQETVEEPAVENQSPVEPESSEEAQEVTDYYGPLEPAEQHVVEVPVERSIPESQLDFPAEEESVNEAPLESSPEPEVVNENVSDGLGSSEEGQILANYSNESLPTEREMLDIYHEESVPENEPTSEGVIHEVSEDIRDAGKSTEIDQQIAEIPGQDSVLESQPKSESVVYEDPEDVKARDEIAAMNAEMATILAEVEEEERRNTPLETETIQEDRSKELDAGQYAEESTHVAEAQPPVEYQETSRDRIEDGQAQADLTEPEEEQKVPVTDEELSNNTSSEENLERHVVSSNDLGEDAIPAEFETQEVKSTDILPEDDLHHVDEITPATHEDIIESQSQIADDENVQENHPVIASEDEKTDLEIPPIAEQPENKIRSNESAPDQGAASSGEEEQVLDMEALPSEAHMEPETESFDTTQLSDDAAPSLDNEENESLPIQLEPESAVGEVTPDEPRLEGATNPEQYFVESEQENPRDVMTLKDYPAEESSLSKLDSIHESTQDVESGGEEIENGSPSVDHLNIVELEPISEENSEDIDSEIDEGAHSVKREFDQEDQEKFEYHKELGADLMVPESPKSETTDDNEWDEPYDTLNDEVRGLEHSAGFQSTTSSHREAPAIEKNQHDSEPSQDETTSEIRLPSPSVQEKQAILDEDYPAVQHFAAQHDIEPESYQKQSFDVDFPIENRAVKESSHDSNEDELEFADEPDFREVPIVADSEQISEDNFATAVKDDLEPEDNESMYSQENEPTITKEHDGQERDNLRATVSQYVSFGQLQPEQESEHSHFIDETNSAHEAQFKEPEISAEQRYTGYGYDYEEPALNTQTYSDSEDDMESSQPGPETSRYESRGSHPFQGTSFSRSIPQPRYSSHEEVPHETRTSFNEQDDNQHLRSMPTYSSPSYSQEYLSESYPTQEVHYNEPEPQKDQPITPTFQSAHQHTIPATPSTTLTTKISTETFPTYDESRPISRGMNFGLPIREAERVETMRDSLEPRYPSYNESMRSPAPSRLPIASQRSSDSMRRSHSPEFRKQSSYSRYGHDEPGRGRSTGSSQGFNLGLSPTKIPGSVGRSSRVPDVGNEYGYSANRYDEPVRSLGASQGSRFGLQGTHPARESHEEVPEYGNEKRSSHVKDLLSRFEGGESSSSISSQQERFNIPTHQDCFSTSLPRPAENISIGKQPQYEQESHFEAMTPLDHESLDILSEESSPVQTPLEERELQLESGESSTVQTPLEGEFNLDESTGGNTNAGIPKKRRSKRGKKKGNEGGAGGQA</sequence>
<feature type="compositionally biased region" description="Basic and acidic residues" evidence="1">
    <location>
        <begin position="15"/>
        <end position="26"/>
    </location>
</feature>
<feature type="compositionally biased region" description="Polar residues" evidence="1">
    <location>
        <begin position="3682"/>
        <end position="3691"/>
    </location>
</feature>
<feature type="compositionally biased region" description="Acidic residues" evidence="1">
    <location>
        <begin position="2974"/>
        <end position="2988"/>
    </location>
</feature>
<feature type="compositionally biased region" description="Basic residues" evidence="1">
    <location>
        <begin position="3694"/>
        <end position="3704"/>
    </location>
</feature>
<feature type="compositionally biased region" description="Basic and acidic residues" evidence="1">
    <location>
        <begin position="3196"/>
        <end position="3208"/>
    </location>
</feature>
<feature type="compositionally biased region" description="Basic and acidic residues" evidence="1">
    <location>
        <begin position="2486"/>
        <end position="2499"/>
    </location>
</feature>
<feature type="compositionally biased region" description="Basic and acidic residues" evidence="1">
    <location>
        <begin position="3463"/>
        <end position="3475"/>
    </location>
</feature>
<evidence type="ECO:0000313" key="2">
    <source>
        <dbReference type="EMBL" id="TGO13527.1"/>
    </source>
</evidence>
<feature type="region of interest" description="Disordered" evidence="1">
    <location>
        <begin position="2642"/>
        <end position="2740"/>
    </location>
</feature>
<feature type="compositionally biased region" description="Basic and acidic residues" evidence="1">
    <location>
        <begin position="3058"/>
        <end position="3073"/>
    </location>
</feature>
<protein>
    <submittedName>
        <fullName evidence="2">Uncharacterized protein</fullName>
    </submittedName>
</protein>
<feature type="compositionally biased region" description="Basic and acidic residues" evidence="1">
    <location>
        <begin position="2097"/>
        <end position="2108"/>
    </location>
</feature>
<feature type="compositionally biased region" description="Polar residues" evidence="1">
    <location>
        <begin position="1"/>
        <end position="14"/>
    </location>
</feature>
<dbReference type="EMBL" id="PQXH01000068">
    <property type="protein sequence ID" value="TGO13527.1"/>
    <property type="molecule type" value="Genomic_DNA"/>
</dbReference>
<keyword evidence="3" id="KW-1185">Reference proteome</keyword>
<gene>
    <name evidence="2" type="ORF">BTUL_0068g00360</name>
</gene>
<feature type="compositionally biased region" description="Basic and acidic residues" evidence="1">
    <location>
        <begin position="3554"/>
        <end position="3573"/>
    </location>
</feature>
<feature type="compositionally biased region" description="Acidic residues" evidence="1">
    <location>
        <begin position="1878"/>
        <end position="1893"/>
    </location>
</feature>
<feature type="compositionally biased region" description="Basic and acidic residues" evidence="1">
    <location>
        <begin position="3423"/>
        <end position="3436"/>
    </location>
</feature>
<comment type="caution">
    <text evidence="2">The sequence shown here is derived from an EMBL/GenBank/DDBJ whole genome shotgun (WGS) entry which is preliminary data.</text>
</comment>
<evidence type="ECO:0000313" key="3">
    <source>
        <dbReference type="Proteomes" id="UP000297777"/>
    </source>
</evidence>
<name>A0A4Z1EXG9_9HELO</name>
<feature type="compositionally biased region" description="Basic and acidic residues" evidence="1">
    <location>
        <begin position="1940"/>
        <end position="1956"/>
    </location>
</feature>
<feature type="compositionally biased region" description="Polar residues" evidence="1">
    <location>
        <begin position="3210"/>
        <end position="3224"/>
    </location>
</feature>
<feature type="compositionally biased region" description="Basic and acidic residues" evidence="1">
    <location>
        <begin position="3314"/>
        <end position="3324"/>
    </location>
</feature>
<feature type="compositionally biased region" description="Acidic residues" evidence="1">
    <location>
        <begin position="3027"/>
        <end position="3040"/>
    </location>
</feature>
<feature type="compositionally biased region" description="Polar residues" evidence="1">
    <location>
        <begin position="3299"/>
        <end position="3308"/>
    </location>
</feature>
<feature type="compositionally biased region" description="Polar residues" evidence="1">
    <location>
        <begin position="1821"/>
        <end position="1834"/>
    </location>
</feature>
<organism evidence="2 3">
    <name type="scientific">Botrytis tulipae</name>
    <dbReference type="NCBI Taxonomy" id="87230"/>
    <lineage>
        <taxon>Eukaryota</taxon>
        <taxon>Fungi</taxon>
        <taxon>Dikarya</taxon>
        <taxon>Ascomycota</taxon>
        <taxon>Pezizomycotina</taxon>
        <taxon>Leotiomycetes</taxon>
        <taxon>Helotiales</taxon>
        <taxon>Sclerotiniaceae</taxon>
        <taxon>Botrytis</taxon>
    </lineage>
</organism>
<feature type="region of interest" description="Disordered" evidence="1">
    <location>
        <begin position="3538"/>
        <end position="3573"/>
    </location>
</feature>
<feature type="compositionally biased region" description="Polar residues" evidence="1">
    <location>
        <begin position="172"/>
        <end position="190"/>
    </location>
</feature>
<feature type="compositionally biased region" description="Polar residues" evidence="1">
    <location>
        <begin position="51"/>
        <end position="64"/>
    </location>
</feature>
<proteinExistence type="predicted"/>
<evidence type="ECO:0000256" key="1">
    <source>
        <dbReference type="SAM" id="MobiDB-lite"/>
    </source>
</evidence>
<feature type="region of interest" description="Disordered" evidence="1">
    <location>
        <begin position="3133"/>
        <end position="3520"/>
    </location>
</feature>
<feature type="region of interest" description="Disordered" evidence="1">
    <location>
        <begin position="2059"/>
        <end position="2542"/>
    </location>
</feature>
<feature type="compositionally biased region" description="Low complexity" evidence="1">
    <location>
        <begin position="1356"/>
        <end position="1369"/>
    </location>
</feature>
<feature type="region of interest" description="Disordered" evidence="1">
    <location>
        <begin position="2784"/>
        <end position="2910"/>
    </location>
</feature>
<feature type="compositionally biased region" description="Acidic residues" evidence="1">
    <location>
        <begin position="2174"/>
        <end position="2192"/>
    </location>
</feature>
<feature type="compositionally biased region" description="Acidic residues" evidence="1">
    <location>
        <begin position="2019"/>
        <end position="2028"/>
    </location>
</feature>
<dbReference type="Proteomes" id="UP000297777">
    <property type="component" value="Unassembled WGS sequence"/>
</dbReference>
<dbReference type="OrthoDB" id="3563205at2759"/>